<evidence type="ECO:0000259" key="2">
    <source>
        <dbReference type="Pfam" id="PF02517"/>
    </source>
</evidence>
<dbReference type="EMBL" id="JBFDTY010000006">
    <property type="protein sequence ID" value="MFA2794080.1"/>
    <property type="molecule type" value="Genomic_DNA"/>
</dbReference>
<feature type="transmembrane region" description="Helical" evidence="1">
    <location>
        <begin position="165"/>
        <end position="188"/>
    </location>
</feature>
<dbReference type="RefSeq" id="WP_073517250.1">
    <property type="nucleotide sequence ID" value="NZ_FMBJ01000012.1"/>
</dbReference>
<keyword evidence="1" id="KW-0812">Transmembrane</keyword>
<feature type="transmembrane region" description="Helical" evidence="1">
    <location>
        <begin position="106"/>
        <end position="122"/>
    </location>
</feature>
<keyword evidence="1" id="KW-0472">Membrane</keyword>
<evidence type="ECO:0000313" key="3">
    <source>
        <dbReference type="EMBL" id="MFA2794080.1"/>
    </source>
</evidence>
<dbReference type="InterPro" id="IPR003675">
    <property type="entry name" value="Rce1/LyrA-like_dom"/>
</dbReference>
<feature type="transmembrane region" description="Helical" evidence="1">
    <location>
        <begin position="134"/>
        <end position="153"/>
    </location>
</feature>
<evidence type="ECO:0000313" key="4">
    <source>
        <dbReference type="Proteomes" id="UP001571110"/>
    </source>
</evidence>
<dbReference type="GO" id="GO:0016787">
    <property type="term" value="F:hydrolase activity"/>
    <property type="evidence" value="ECO:0007669"/>
    <property type="project" value="UniProtKB-KW"/>
</dbReference>
<sequence>MNYKNLHFLKKGIFQKELLEYLNKKDGLIAIVFVSIYLIFFYLLTKCWFTPAMQNSHLAIFYPRIYLTSLLLLHQIPMIFLLCIVLRKANHSISTIGFRQRGLKSSILVGVILLSIYIYKYQRLNGFDFEMFYYLYYYLINIGFEEEIVFRGYLWPRLVVLLGNFWGTTIACVFFGLAHSIIPIILGIHSQGVGDWIGAGLVGHLFYAYIYTRNNNIMLPIFIHGFLDLPYTQSI</sequence>
<reference evidence="3 4" key="1">
    <citation type="submission" date="2024-06" db="EMBL/GenBank/DDBJ databases">
        <title>Genetic profile and toxigenic potential of Bacillus cereus isolates from a Norwegian ice cream production plant,.</title>
        <authorList>
            <person name="Lindback T."/>
            <person name="Llarena A.-K."/>
            <person name="O'Sullivan K."/>
            <person name="Monshaugen M."/>
            <person name="Holmemo C.W."/>
            <person name="Aspholm M."/>
        </authorList>
    </citation>
    <scope>NUCLEOTIDE SEQUENCE [LARGE SCALE GENOMIC DNA]</scope>
    <source>
        <strain evidence="3 4">NVH-YM330</strain>
    </source>
</reference>
<feature type="domain" description="CAAX prenyl protease 2/Lysostaphin resistance protein A-like" evidence="2">
    <location>
        <begin position="132"/>
        <end position="229"/>
    </location>
</feature>
<dbReference type="Proteomes" id="UP001571110">
    <property type="component" value="Unassembled WGS sequence"/>
</dbReference>
<name>A0ABV4RYC9_9BACI</name>
<accession>A0ABV4RYC9</accession>
<keyword evidence="1" id="KW-1133">Transmembrane helix</keyword>
<keyword evidence="4" id="KW-1185">Reference proteome</keyword>
<feature type="transmembrane region" description="Helical" evidence="1">
    <location>
        <begin position="27"/>
        <end position="45"/>
    </location>
</feature>
<keyword evidence="3" id="KW-0378">Hydrolase</keyword>
<feature type="transmembrane region" description="Helical" evidence="1">
    <location>
        <begin position="194"/>
        <end position="212"/>
    </location>
</feature>
<proteinExistence type="predicted"/>
<gene>
    <name evidence="3" type="ORF">AB1I70_22485</name>
</gene>
<feature type="transmembrane region" description="Helical" evidence="1">
    <location>
        <begin position="65"/>
        <end position="86"/>
    </location>
</feature>
<comment type="caution">
    <text evidence="3">The sequence shown here is derived from an EMBL/GenBank/DDBJ whole genome shotgun (WGS) entry which is preliminary data.</text>
</comment>
<protein>
    <submittedName>
        <fullName evidence="3">CPBP family intramembrane glutamic endopeptidase</fullName>
        <ecNumber evidence="3">3.4.-.-</ecNumber>
    </submittedName>
</protein>
<evidence type="ECO:0000256" key="1">
    <source>
        <dbReference type="SAM" id="Phobius"/>
    </source>
</evidence>
<organism evidence="3 4">
    <name type="scientific">Bacillus mobilis</name>
    <dbReference type="NCBI Taxonomy" id="2026190"/>
    <lineage>
        <taxon>Bacteria</taxon>
        <taxon>Bacillati</taxon>
        <taxon>Bacillota</taxon>
        <taxon>Bacilli</taxon>
        <taxon>Bacillales</taxon>
        <taxon>Bacillaceae</taxon>
        <taxon>Bacillus</taxon>
        <taxon>Bacillus cereus group</taxon>
    </lineage>
</organism>
<dbReference type="Pfam" id="PF02517">
    <property type="entry name" value="Rce1-like"/>
    <property type="match status" value="1"/>
</dbReference>
<dbReference type="EC" id="3.4.-.-" evidence="3"/>